<sequence>MMGQRLPVSVASLATANARSPYEIARCLATSTSRPRSCTKRMYMVGVQPWAPSIQSPSVTQPRSGFRLQALMAASSVCSAIARYVVHLPPAMVTSCESLTCTIWLRARDCVSSLFGSDTSGRMPLQADSTSPRRTSTSLFR</sequence>
<feature type="region of interest" description="Disordered" evidence="1">
    <location>
        <begin position="121"/>
        <end position="141"/>
    </location>
</feature>
<organism evidence="2">
    <name type="scientific">Anopheles triannulatus</name>
    <dbReference type="NCBI Taxonomy" id="58253"/>
    <lineage>
        <taxon>Eukaryota</taxon>
        <taxon>Metazoa</taxon>
        <taxon>Ecdysozoa</taxon>
        <taxon>Arthropoda</taxon>
        <taxon>Hexapoda</taxon>
        <taxon>Insecta</taxon>
        <taxon>Pterygota</taxon>
        <taxon>Neoptera</taxon>
        <taxon>Endopterygota</taxon>
        <taxon>Diptera</taxon>
        <taxon>Nematocera</taxon>
        <taxon>Culicoidea</taxon>
        <taxon>Culicidae</taxon>
        <taxon>Anophelinae</taxon>
        <taxon>Anopheles</taxon>
    </lineage>
</organism>
<reference evidence="2" key="1">
    <citation type="submission" date="2018-01" db="EMBL/GenBank/DDBJ databases">
        <title>An insight into the sialome of Amazonian anophelines.</title>
        <authorList>
            <person name="Ribeiro J.M."/>
            <person name="Scarpassa V."/>
            <person name="Calvo E."/>
        </authorList>
    </citation>
    <scope>NUCLEOTIDE SEQUENCE</scope>
    <source>
        <tissue evidence="2">Salivary glands</tissue>
    </source>
</reference>
<evidence type="ECO:0000313" key="2">
    <source>
        <dbReference type="EMBL" id="MBW47076.1"/>
    </source>
</evidence>
<feature type="compositionally biased region" description="Polar residues" evidence="1">
    <location>
        <begin position="127"/>
        <end position="141"/>
    </location>
</feature>
<evidence type="ECO:0000256" key="1">
    <source>
        <dbReference type="SAM" id="MobiDB-lite"/>
    </source>
</evidence>
<dbReference type="EMBL" id="GGFK01013755">
    <property type="protein sequence ID" value="MBW47076.1"/>
    <property type="molecule type" value="Transcribed_RNA"/>
</dbReference>
<dbReference type="AlphaFoldDB" id="A0A2M4B238"/>
<name>A0A2M4B238_9DIPT</name>
<proteinExistence type="predicted"/>
<accession>A0A2M4B238</accession>
<protein>
    <submittedName>
        <fullName evidence="2">Putative secreted protein</fullName>
    </submittedName>
</protein>